<dbReference type="EMBL" id="CM056815">
    <property type="protein sequence ID" value="KAJ8629607.1"/>
    <property type="molecule type" value="Genomic_DNA"/>
</dbReference>
<comment type="caution">
    <text evidence="1">The sequence shown here is derived from an EMBL/GenBank/DDBJ whole genome shotgun (WGS) entry which is preliminary data.</text>
</comment>
<accession>A0ACC2L7Z1</accession>
<evidence type="ECO:0000313" key="1">
    <source>
        <dbReference type="EMBL" id="KAJ8629607.1"/>
    </source>
</evidence>
<reference evidence="1 2" key="1">
    <citation type="journal article" date="2022" name="Hortic Res">
        <title>A haplotype resolved chromosomal level avocado genome allows analysis of novel avocado genes.</title>
        <authorList>
            <person name="Nath O."/>
            <person name="Fletcher S.J."/>
            <person name="Hayward A."/>
            <person name="Shaw L.M."/>
            <person name="Masouleh A.K."/>
            <person name="Furtado A."/>
            <person name="Henry R.J."/>
            <person name="Mitter N."/>
        </authorList>
    </citation>
    <scope>NUCLEOTIDE SEQUENCE [LARGE SCALE GENOMIC DNA]</scope>
    <source>
        <strain evidence="2">cv. Hass</strain>
    </source>
</reference>
<proteinExistence type="predicted"/>
<sequence length="91" mass="9633">MECNPPFDGISHETLVASSSTRWRPSGLRPEGGRRGGSSPAGGPGGGQARSTEEKRENSPGYRNNMHTLLIINPACSSPGAANAFRFSFSR</sequence>
<dbReference type="Proteomes" id="UP001234297">
    <property type="component" value="Chromosome 7"/>
</dbReference>
<name>A0ACC2L7Z1_PERAE</name>
<protein>
    <submittedName>
        <fullName evidence="1">Uncharacterized protein</fullName>
    </submittedName>
</protein>
<evidence type="ECO:0000313" key="2">
    <source>
        <dbReference type="Proteomes" id="UP001234297"/>
    </source>
</evidence>
<keyword evidence="2" id="KW-1185">Reference proteome</keyword>
<gene>
    <name evidence="1" type="ORF">MRB53_022930</name>
</gene>
<organism evidence="1 2">
    <name type="scientific">Persea americana</name>
    <name type="common">Avocado</name>
    <dbReference type="NCBI Taxonomy" id="3435"/>
    <lineage>
        <taxon>Eukaryota</taxon>
        <taxon>Viridiplantae</taxon>
        <taxon>Streptophyta</taxon>
        <taxon>Embryophyta</taxon>
        <taxon>Tracheophyta</taxon>
        <taxon>Spermatophyta</taxon>
        <taxon>Magnoliopsida</taxon>
        <taxon>Magnoliidae</taxon>
        <taxon>Laurales</taxon>
        <taxon>Lauraceae</taxon>
        <taxon>Persea</taxon>
    </lineage>
</organism>